<feature type="domain" description="C2H2-type" evidence="8">
    <location>
        <begin position="123"/>
        <end position="145"/>
    </location>
</feature>
<dbReference type="SMART" id="SM00451">
    <property type="entry name" value="ZnF_U1"/>
    <property type="match status" value="3"/>
</dbReference>
<dbReference type="SUPFAM" id="SSF57667">
    <property type="entry name" value="beta-beta-alpha zinc fingers"/>
    <property type="match status" value="3"/>
</dbReference>
<sequence length="313" mass="35043">MSGSNEFPTVATIIGCPEQLSSANGLVATPLTIPGDFQPDDTSQVKDPVQRAVLDNICGKLPTKTPVKSLKCDVCNIECNGSVSFQVHMQGAKHQKKLKEQNMKSFAKLPFIIEDKETKTFQCKYCNTTLNAISQIEAHIEGSKHKSKTKTTSNEQIIHNVSNNIKNNCQSKQCADSSPKLDTNINYCSICNIHTNSKLQLAQHAVSQKHMNKVKAQKQGRYNPYKKSGNWDNNYQPKQNGGSPFSKLSCGIMTLGTGTGNYQRPWVRESDGYQYNPTPSTQFYRRKNTLEDRLYNGNLRSLSLYRNCINCVF</sequence>
<proteinExistence type="predicted"/>
<dbReference type="GO" id="GO:0008270">
    <property type="term" value="F:zinc ion binding"/>
    <property type="evidence" value="ECO:0007669"/>
    <property type="project" value="UniProtKB-KW"/>
</dbReference>
<dbReference type="InterPro" id="IPR003604">
    <property type="entry name" value="Matrin/U1-like-C_Znf_C2H2"/>
</dbReference>
<dbReference type="OrthoDB" id="434647at2759"/>
<feature type="region of interest" description="Disordered" evidence="7">
    <location>
        <begin position="213"/>
        <end position="238"/>
    </location>
</feature>
<evidence type="ECO:0000256" key="6">
    <source>
        <dbReference type="ARBA" id="ARBA00023242"/>
    </source>
</evidence>
<dbReference type="Gene3D" id="3.30.160.60">
    <property type="entry name" value="Classic Zinc Finger"/>
    <property type="match status" value="3"/>
</dbReference>
<organism evidence="9 10">
    <name type="scientific">Cimex lectularius</name>
    <name type="common">Bed bug</name>
    <name type="synonym">Acanthia lectularia</name>
    <dbReference type="NCBI Taxonomy" id="79782"/>
    <lineage>
        <taxon>Eukaryota</taxon>
        <taxon>Metazoa</taxon>
        <taxon>Ecdysozoa</taxon>
        <taxon>Arthropoda</taxon>
        <taxon>Hexapoda</taxon>
        <taxon>Insecta</taxon>
        <taxon>Pterygota</taxon>
        <taxon>Neoptera</taxon>
        <taxon>Paraneoptera</taxon>
        <taxon>Hemiptera</taxon>
        <taxon>Heteroptera</taxon>
        <taxon>Panheteroptera</taxon>
        <taxon>Cimicomorpha</taxon>
        <taxon>Cimicidae</taxon>
        <taxon>Cimex</taxon>
    </lineage>
</organism>
<evidence type="ECO:0000313" key="10">
    <source>
        <dbReference type="Proteomes" id="UP000494040"/>
    </source>
</evidence>
<dbReference type="InterPro" id="IPR051845">
    <property type="entry name" value="Znf385"/>
</dbReference>
<evidence type="ECO:0000256" key="1">
    <source>
        <dbReference type="ARBA" id="ARBA00004123"/>
    </source>
</evidence>
<dbReference type="InterPro" id="IPR036236">
    <property type="entry name" value="Znf_C2H2_sf"/>
</dbReference>
<keyword evidence="6" id="KW-0539">Nucleus</keyword>
<dbReference type="GO" id="GO:0005634">
    <property type="term" value="C:nucleus"/>
    <property type="evidence" value="ECO:0007669"/>
    <property type="project" value="UniProtKB-SubCell"/>
</dbReference>
<dbReference type="InterPro" id="IPR013087">
    <property type="entry name" value="Znf_C2H2_type"/>
</dbReference>
<dbReference type="RefSeq" id="XP_014254108.1">
    <property type="nucleotide sequence ID" value="XM_014398622.1"/>
</dbReference>
<dbReference type="OMA" id="MNSEKHA"/>
<dbReference type="PANTHER" id="PTHR23067">
    <property type="entry name" value="DOUBLE-STRANDED RNA-BINDING ZINC FINGER PROTEIN"/>
    <property type="match status" value="1"/>
</dbReference>
<evidence type="ECO:0000259" key="8">
    <source>
        <dbReference type="PROSITE" id="PS00028"/>
    </source>
</evidence>
<dbReference type="PROSITE" id="PS00028">
    <property type="entry name" value="ZINC_FINGER_C2H2_1"/>
    <property type="match status" value="1"/>
</dbReference>
<comment type="subcellular location">
    <subcellularLocation>
        <location evidence="1">Nucleus</location>
    </subcellularLocation>
</comment>
<keyword evidence="3" id="KW-0677">Repeat</keyword>
<evidence type="ECO:0000313" key="9">
    <source>
        <dbReference type="EnsemblMetazoa" id="XP_014254108.1"/>
    </source>
</evidence>
<reference evidence="9" key="1">
    <citation type="submission" date="2022-01" db="UniProtKB">
        <authorList>
            <consortium name="EnsemblMetazoa"/>
        </authorList>
    </citation>
    <scope>IDENTIFICATION</scope>
</reference>
<name>A0A8I6TJ56_CIMLE</name>
<accession>A0A8I6TJ56</accession>
<keyword evidence="10" id="KW-1185">Reference proteome</keyword>
<dbReference type="KEGG" id="clec:106669276"/>
<dbReference type="Pfam" id="PF12874">
    <property type="entry name" value="zf-met"/>
    <property type="match status" value="2"/>
</dbReference>
<dbReference type="AlphaFoldDB" id="A0A8I6TJ56"/>
<evidence type="ECO:0000256" key="3">
    <source>
        <dbReference type="ARBA" id="ARBA00022737"/>
    </source>
</evidence>
<keyword evidence="2" id="KW-0479">Metal-binding</keyword>
<dbReference type="GO" id="GO:0003676">
    <property type="term" value="F:nucleic acid binding"/>
    <property type="evidence" value="ECO:0007669"/>
    <property type="project" value="InterPro"/>
</dbReference>
<evidence type="ECO:0000256" key="7">
    <source>
        <dbReference type="SAM" id="MobiDB-lite"/>
    </source>
</evidence>
<evidence type="ECO:0000256" key="5">
    <source>
        <dbReference type="ARBA" id="ARBA00022833"/>
    </source>
</evidence>
<dbReference type="Proteomes" id="UP000494040">
    <property type="component" value="Unassembled WGS sequence"/>
</dbReference>
<dbReference type="SMART" id="SM00355">
    <property type="entry name" value="ZnF_C2H2"/>
    <property type="match status" value="3"/>
</dbReference>
<dbReference type="PANTHER" id="PTHR23067:SF14">
    <property type="entry name" value="C2H2-TYPE DOMAIN-CONTAINING PROTEIN"/>
    <property type="match status" value="1"/>
</dbReference>
<evidence type="ECO:0000256" key="2">
    <source>
        <dbReference type="ARBA" id="ARBA00022723"/>
    </source>
</evidence>
<dbReference type="GeneID" id="106669276"/>
<dbReference type="EnsemblMetazoa" id="XM_014398622.1">
    <property type="protein sequence ID" value="XP_014254108.1"/>
    <property type="gene ID" value="LOC106669276"/>
</dbReference>
<protein>
    <recommendedName>
        <fullName evidence="8">C2H2-type domain-containing protein</fullName>
    </recommendedName>
</protein>
<keyword evidence="4" id="KW-0863">Zinc-finger</keyword>
<keyword evidence="5" id="KW-0862">Zinc</keyword>
<evidence type="ECO:0000256" key="4">
    <source>
        <dbReference type="ARBA" id="ARBA00022771"/>
    </source>
</evidence>